<dbReference type="Proteomes" id="UP000481087">
    <property type="component" value="Unassembled WGS sequence"/>
</dbReference>
<dbReference type="EMBL" id="WTUZ01000015">
    <property type="protein sequence ID" value="MZQ82717.1"/>
    <property type="molecule type" value="Genomic_DNA"/>
</dbReference>
<comment type="caution">
    <text evidence="1">The sequence shown here is derived from an EMBL/GenBank/DDBJ whole genome shotgun (WGS) entry which is preliminary data.</text>
</comment>
<gene>
    <name evidence="1" type="ORF">GQF01_11455</name>
</gene>
<organism evidence="1 2">
    <name type="scientific">Paenibacillus silvestris</name>
    <dbReference type="NCBI Taxonomy" id="2606219"/>
    <lineage>
        <taxon>Bacteria</taxon>
        <taxon>Bacillati</taxon>
        <taxon>Bacillota</taxon>
        <taxon>Bacilli</taxon>
        <taxon>Bacillales</taxon>
        <taxon>Paenibacillaceae</taxon>
        <taxon>Paenibacillus</taxon>
    </lineage>
</organism>
<dbReference type="AlphaFoldDB" id="A0A6L8UXR2"/>
<accession>A0A6L8UXR2</accession>
<evidence type="ECO:0000313" key="1">
    <source>
        <dbReference type="EMBL" id="MZQ82717.1"/>
    </source>
</evidence>
<sequence length="140" mass="15863">MAERQSGKKLNAIELILNQLKETFNRNELECNIWLMAVAVVSFRESTALPSWIPSHSVERPSHQARVVVRTSTSEGDNPYVDGSDFFFVVNLESQTVEFVWAEECLGYSPEYHGGTIEAAIAWARLVSEPCLVRLDDPYR</sequence>
<name>A0A6L8UXR2_9BACL</name>
<reference evidence="1 2" key="1">
    <citation type="submission" date="2019-12" db="EMBL/GenBank/DDBJ databases">
        <title>Paenibacillus sp. nov. sp. isolated from soil.</title>
        <authorList>
            <person name="Kim J."/>
            <person name="Jeong S.E."/>
            <person name="Jung H.S."/>
            <person name="Jeon C.O."/>
        </authorList>
    </citation>
    <scope>NUCLEOTIDE SEQUENCE [LARGE SCALE GENOMIC DNA]</scope>
    <source>
        <strain evidence="1 2">5J-6</strain>
    </source>
</reference>
<protein>
    <submittedName>
        <fullName evidence="1">Uncharacterized protein</fullName>
    </submittedName>
</protein>
<dbReference type="RefSeq" id="WP_161406904.1">
    <property type="nucleotide sequence ID" value="NZ_WTUZ01000015.1"/>
</dbReference>
<keyword evidence="2" id="KW-1185">Reference proteome</keyword>
<proteinExistence type="predicted"/>
<evidence type="ECO:0000313" key="2">
    <source>
        <dbReference type="Proteomes" id="UP000481087"/>
    </source>
</evidence>